<organism evidence="1 2">
    <name type="scientific">Rhodoferax sediminis</name>
    <dbReference type="NCBI Taxonomy" id="2509614"/>
    <lineage>
        <taxon>Bacteria</taxon>
        <taxon>Pseudomonadati</taxon>
        <taxon>Pseudomonadota</taxon>
        <taxon>Betaproteobacteria</taxon>
        <taxon>Burkholderiales</taxon>
        <taxon>Comamonadaceae</taxon>
        <taxon>Rhodoferax</taxon>
    </lineage>
</organism>
<protein>
    <submittedName>
        <fullName evidence="1">Uncharacterized protein</fullName>
    </submittedName>
</protein>
<accession>A0A515DEA8</accession>
<dbReference type="Proteomes" id="UP000316798">
    <property type="component" value="Chromosome"/>
</dbReference>
<gene>
    <name evidence="1" type="ORF">EUB48_16710</name>
</gene>
<keyword evidence="2" id="KW-1185">Reference proteome</keyword>
<sequence length="93" mass="10334">MVVGIEQRLIAPIAALIIHAMTPTHAHRGNRQYPPIAERITAMIGDYSVPGGSSFWLVTACLLTALMRQENRPLNIIASSNQEMVEILLDRLR</sequence>
<name>A0A515DEA8_9BURK</name>
<dbReference type="KEGG" id="rhf:EUB48_16710"/>
<dbReference type="AlphaFoldDB" id="A0A515DEA8"/>
<evidence type="ECO:0000313" key="2">
    <source>
        <dbReference type="Proteomes" id="UP000316798"/>
    </source>
</evidence>
<dbReference type="RefSeq" id="WP_142820185.1">
    <property type="nucleotide sequence ID" value="NZ_CP035503.1"/>
</dbReference>
<proteinExistence type="predicted"/>
<dbReference type="EMBL" id="CP035503">
    <property type="protein sequence ID" value="QDL38748.1"/>
    <property type="molecule type" value="Genomic_DNA"/>
</dbReference>
<evidence type="ECO:0000313" key="1">
    <source>
        <dbReference type="EMBL" id="QDL38748.1"/>
    </source>
</evidence>
<reference evidence="1 2" key="1">
    <citation type="submission" date="2019-01" db="EMBL/GenBank/DDBJ databases">
        <title>Genomic insights into a novel species Rhodoferax sp.</title>
        <authorList>
            <person name="Jin L."/>
        </authorList>
    </citation>
    <scope>NUCLEOTIDE SEQUENCE [LARGE SCALE GENOMIC DNA]</scope>
    <source>
        <strain evidence="1 2">CHu59-6-5</strain>
    </source>
</reference>
<dbReference type="OrthoDB" id="6949768at2"/>